<accession>A0A8E2DKS7</accession>
<dbReference type="InterPro" id="IPR050300">
    <property type="entry name" value="GDXG_lipolytic_enzyme"/>
</dbReference>
<protein>
    <submittedName>
        <fullName evidence="3">Alpha/beta hydrolase fold-3</fullName>
    </submittedName>
</protein>
<organism evidence="3 4">
    <name type="scientific">Obba rivulosa</name>
    <dbReference type="NCBI Taxonomy" id="1052685"/>
    <lineage>
        <taxon>Eukaryota</taxon>
        <taxon>Fungi</taxon>
        <taxon>Dikarya</taxon>
        <taxon>Basidiomycota</taxon>
        <taxon>Agaricomycotina</taxon>
        <taxon>Agaricomycetes</taxon>
        <taxon>Polyporales</taxon>
        <taxon>Gelatoporiaceae</taxon>
        <taxon>Obba</taxon>
    </lineage>
</organism>
<dbReference type="EMBL" id="KV722398">
    <property type="protein sequence ID" value="OCH90777.1"/>
    <property type="molecule type" value="Genomic_DNA"/>
</dbReference>
<dbReference type="Pfam" id="PF07859">
    <property type="entry name" value="Abhydrolase_3"/>
    <property type="match status" value="1"/>
</dbReference>
<reference evidence="3 4" key="1">
    <citation type="submission" date="2016-07" db="EMBL/GenBank/DDBJ databases">
        <title>Draft genome of the white-rot fungus Obba rivulosa 3A-2.</title>
        <authorList>
            <consortium name="DOE Joint Genome Institute"/>
            <person name="Miettinen O."/>
            <person name="Riley R."/>
            <person name="Acob R."/>
            <person name="Barry K."/>
            <person name="Cullen D."/>
            <person name="De Vries R."/>
            <person name="Hainaut M."/>
            <person name="Hatakka A."/>
            <person name="Henrissat B."/>
            <person name="Hilden K."/>
            <person name="Kuo R."/>
            <person name="Labutti K."/>
            <person name="Lipzen A."/>
            <person name="Makela M.R."/>
            <person name="Sandor L."/>
            <person name="Spatafora J.W."/>
            <person name="Grigoriev I.V."/>
            <person name="Hibbett D.S."/>
        </authorList>
    </citation>
    <scope>NUCLEOTIDE SEQUENCE [LARGE SCALE GENOMIC DNA]</scope>
    <source>
        <strain evidence="3 4">3A-2</strain>
    </source>
</reference>
<dbReference type="InterPro" id="IPR013094">
    <property type="entry name" value="AB_hydrolase_3"/>
</dbReference>
<dbReference type="InterPro" id="IPR029058">
    <property type="entry name" value="AB_hydrolase_fold"/>
</dbReference>
<dbReference type="GO" id="GO:0016787">
    <property type="term" value="F:hydrolase activity"/>
    <property type="evidence" value="ECO:0007669"/>
    <property type="project" value="UniProtKB-KW"/>
</dbReference>
<evidence type="ECO:0000256" key="1">
    <source>
        <dbReference type="ARBA" id="ARBA00022801"/>
    </source>
</evidence>
<keyword evidence="1 3" id="KW-0378">Hydrolase</keyword>
<gene>
    <name evidence="3" type="ORF">OBBRIDRAFT_571434</name>
</gene>
<feature type="domain" description="Alpha/beta hydrolase fold-3" evidence="2">
    <location>
        <begin position="1"/>
        <end position="213"/>
    </location>
</feature>
<name>A0A8E2DKS7_9APHY</name>
<proteinExistence type="predicted"/>
<dbReference type="AlphaFoldDB" id="A0A8E2DKS7"/>
<dbReference type="SUPFAM" id="SSF53474">
    <property type="entry name" value="alpha/beta-Hydrolases"/>
    <property type="match status" value="1"/>
</dbReference>
<keyword evidence="4" id="KW-1185">Reference proteome</keyword>
<sequence length="239" mass="26596">MHSGAWRVGNLDMDDYFLRILAVELQVVVVNVDYRLAPEYRLPACLDDSYTGLKWAAINASRLCASLSKGFIVGGQSAGGNLAVVITHRARDDPFFADTPLTGSLFSIASVVHPDAVPELYKPELLSVEQYRDGPVLTKEAILKSYEDLTVEPMNPEISPLLYPSHKDLPPAYIQVCGLDPRRDESFLYERLLREAGAKFKIDVYPGVPHGSHALFPSLKQTSKEDLKKRLAWLLRGGR</sequence>
<dbReference type="Gene3D" id="3.40.50.1820">
    <property type="entry name" value="alpha/beta hydrolase"/>
    <property type="match status" value="1"/>
</dbReference>
<dbReference type="PANTHER" id="PTHR48081">
    <property type="entry name" value="AB HYDROLASE SUPERFAMILY PROTEIN C4A8.06C"/>
    <property type="match status" value="1"/>
</dbReference>
<evidence type="ECO:0000313" key="3">
    <source>
        <dbReference type="EMBL" id="OCH90777.1"/>
    </source>
</evidence>
<dbReference type="OrthoDB" id="408631at2759"/>
<evidence type="ECO:0000259" key="2">
    <source>
        <dbReference type="Pfam" id="PF07859"/>
    </source>
</evidence>
<dbReference type="Proteomes" id="UP000250043">
    <property type="component" value="Unassembled WGS sequence"/>
</dbReference>
<dbReference type="PANTHER" id="PTHR48081:SF8">
    <property type="entry name" value="ALPHA_BETA HYDROLASE FOLD-3 DOMAIN-CONTAINING PROTEIN-RELATED"/>
    <property type="match status" value="1"/>
</dbReference>
<evidence type="ECO:0000313" key="4">
    <source>
        <dbReference type="Proteomes" id="UP000250043"/>
    </source>
</evidence>